<evidence type="ECO:0000313" key="2">
    <source>
        <dbReference type="Proteomes" id="UP001367676"/>
    </source>
</evidence>
<reference evidence="1 2" key="1">
    <citation type="submission" date="2024-03" db="EMBL/GenBank/DDBJ databases">
        <title>Adaptation during the transition from Ophiocordyceps entomopathogen to insect associate is accompanied by gene loss and intensified selection.</title>
        <authorList>
            <person name="Ward C.M."/>
            <person name="Onetto C.A."/>
            <person name="Borneman A.R."/>
        </authorList>
    </citation>
    <scope>NUCLEOTIDE SEQUENCE [LARGE SCALE GENOMIC DNA]</scope>
    <source>
        <strain evidence="1">AWRI1</strain>
        <tissue evidence="1">Single Adult Female</tissue>
    </source>
</reference>
<proteinExistence type="predicted"/>
<protein>
    <submittedName>
        <fullName evidence="1">Uncharacterized protein</fullName>
    </submittedName>
</protein>
<organism evidence="1 2">
    <name type="scientific">Parthenolecanium corni</name>
    <dbReference type="NCBI Taxonomy" id="536013"/>
    <lineage>
        <taxon>Eukaryota</taxon>
        <taxon>Metazoa</taxon>
        <taxon>Ecdysozoa</taxon>
        <taxon>Arthropoda</taxon>
        <taxon>Hexapoda</taxon>
        <taxon>Insecta</taxon>
        <taxon>Pterygota</taxon>
        <taxon>Neoptera</taxon>
        <taxon>Paraneoptera</taxon>
        <taxon>Hemiptera</taxon>
        <taxon>Sternorrhyncha</taxon>
        <taxon>Coccoidea</taxon>
        <taxon>Coccidae</taxon>
        <taxon>Parthenolecanium</taxon>
    </lineage>
</organism>
<keyword evidence="2" id="KW-1185">Reference proteome</keyword>
<accession>A0AAN9U105</accession>
<comment type="caution">
    <text evidence="1">The sequence shown here is derived from an EMBL/GenBank/DDBJ whole genome shotgun (WGS) entry which is preliminary data.</text>
</comment>
<dbReference type="EMBL" id="JBBCAQ010000006">
    <property type="protein sequence ID" value="KAK7603374.1"/>
    <property type="molecule type" value="Genomic_DNA"/>
</dbReference>
<gene>
    <name evidence="1" type="ORF">V9T40_003373</name>
</gene>
<dbReference type="Proteomes" id="UP001367676">
    <property type="component" value="Unassembled WGS sequence"/>
</dbReference>
<name>A0AAN9U105_9HEMI</name>
<sequence length="152" mass="17386">MKWKHPHSKPQNTFATYLYYILLKEKYNSKPSINLFVKMPIQLGDEITKYVKFHVIDKLKATIIRSPIKFALGASEPRMKNKPVATEAQLKEYDSNSLIRNFSVNIERMPSSAIEKSPVVEREVKPKVEAGTSSGANLMFKLTVYSDSSCNW</sequence>
<dbReference type="AlphaFoldDB" id="A0AAN9U105"/>
<evidence type="ECO:0000313" key="1">
    <source>
        <dbReference type="EMBL" id="KAK7603374.1"/>
    </source>
</evidence>